<evidence type="ECO:0000259" key="1">
    <source>
        <dbReference type="SMART" id="SM00960"/>
    </source>
</evidence>
<comment type="caution">
    <text evidence="2">The sequence shown here is derived from an EMBL/GenBank/DDBJ whole genome shotgun (WGS) entry which is preliminary data.</text>
</comment>
<dbReference type="EMBL" id="QUNO01000010">
    <property type="protein sequence ID" value="REH42526.1"/>
    <property type="molecule type" value="Genomic_DNA"/>
</dbReference>
<reference evidence="2 3" key="1">
    <citation type="submission" date="2018-08" db="EMBL/GenBank/DDBJ databases">
        <title>Genomic Encyclopedia of Archaeal and Bacterial Type Strains, Phase II (KMG-II): from individual species to whole genera.</title>
        <authorList>
            <person name="Goeker M."/>
        </authorList>
    </citation>
    <scope>NUCLEOTIDE SEQUENCE [LARGE SCALE GENOMIC DNA]</scope>
    <source>
        <strain evidence="2 3">DSM 45791</strain>
    </source>
</reference>
<dbReference type="Proteomes" id="UP000256269">
    <property type="component" value="Unassembled WGS sequence"/>
</dbReference>
<dbReference type="InterPro" id="IPR053141">
    <property type="entry name" value="Mycobact_SerProt_Inhib_Rv3364c"/>
</dbReference>
<feature type="domain" description="Roadblock/LAMTOR2" evidence="1">
    <location>
        <begin position="13"/>
        <end position="103"/>
    </location>
</feature>
<protein>
    <recommendedName>
        <fullName evidence="1">Roadblock/LAMTOR2 domain-containing protein</fullName>
    </recommendedName>
</protein>
<gene>
    <name evidence="2" type="ORF">BCF44_11020</name>
</gene>
<dbReference type="SMART" id="SM00960">
    <property type="entry name" value="Robl_LC7"/>
    <property type="match status" value="1"/>
</dbReference>
<dbReference type="RefSeq" id="WP_116177363.1">
    <property type="nucleotide sequence ID" value="NZ_CP144375.1"/>
</dbReference>
<dbReference type="PANTHER" id="PTHR36222:SF1">
    <property type="entry name" value="SERINE PROTEASE INHIBITOR RV3364C"/>
    <property type="match status" value="1"/>
</dbReference>
<dbReference type="Pfam" id="PF03259">
    <property type="entry name" value="Robl_LC7"/>
    <property type="match status" value="1"/>
</dbReference>
<proteinExistence type="predicted"/>
<dbReference type="PANTHER" id="PTHR36222">
    <property type="entry name" value="SERINE PROTEASE INHIBITOR RV3364C"/>
    <property type="match status" value="1"/>
</dbReference>
<keyword evidence="3" id="KW-1185">Reference proteome</keyword>
<evidence type="ECO:0000313" key="2">
    <source>
        <dbReference type="EMBL" id="REH42526.1"/>
    </source>
</evidence>
<dbReference type="InterPro" id="IPR004942">
    <property type="entry name" value="Roadblock/LAMTOR2_dom"/>
</dbReference>
<dbReference type="AlphaFoldDB" id="A0A3E0HCK9"/>
<sequence>MTSPRLSTSDEFAWLLSSFTRRTPGAAHTIVVSSDGLLLCASDSLPRDRADQLSAVISGLQSLTSGAATLFDGGEVDQTVVEMRRGLLLAMSVSEGSCLAVLASPDSDIGVIAYEMMALRQKVGRLLTPELRTDQAAAS</sequence>
<organism evidence="2 3">
    <name type="scientific">Kutzneria buriramensis</name>
    <dbReference type="NCBI Taxonomy" id="1045776"/>
    <lineage>
        <taxon>Bacteria</taxon>
        <taxon>Bacillati</taxon>
        <taxon>Actinomycetota</taxon>
        <taxon>Actinomycetes</taxon>
        <taxon>Pseudonocardiales</taxon>
        <taxon>Pseudonocardiaceae</taxon>
        <taxon>Kutzneria</taxon>
    </lineage>
</organism>
<name>A0A3E0HCK9_9PSEU</name>
<accession>A0A3E0HCK9</accession>
<dbReference type="OrthoDB" id="3689204at2"/>
<evidence type="ECO:0000313" key="3">
    <source>
        <dbReference type="Proteomes" id="UP000256269"/>
    </source>
</evidence>
<dbReference type="Gene3D" id="3.30.450.30">
    <property type="entry name" value="Dynein light chain 2a, cytoplasmic"/>
    <property type="match status" value="1"/>
</dbReference>
<dbReference type="SUPFAM" id="SSF103196">
    <property type="entry name" value="Roadblock/LC7 domain"/>
    <property type="match status" value="1"/>
</dbReference>